<reference evidence="3" key="1">
    <citation type="journal article" date="2020" name="New Phytol.">
        <title>Comparative genomics reveals dynamic genome evolution in host specialist ectomycorrhizal fungi.</title>
        <authorList>
            <person name="Lofgren L.A."/>
            <person name="Nguyen N.H."/>
            <person name="Vilgalys R."/>
            <person name="Ruytinx J."/>
            <person name="Liao H.L."/>
            <person name="Branco S."/>
            <person name="Kuo A."/>
            <person name="LaButti K."/>
            <person name="Lipzen A."/>
            <person name="Andreopoulos W."/>
            <person name="Pangilinan J."/>
            <person name="Riley R."/>
            <person name="Hundley H."/>
            <person name="Na H."/>
            <person name="Barry K."/>
            <person name="Grigoriev I.V."/>
            <person name="Stajich J.E."/>
            <person name="Kennedy P.G."/>
        </authorList>
    </citation>
    <scope>NUCLEOTIDE SEQUENCE</scope>
    <source>
        <strain evidence="3">DOB743</strain>
    </source>
</reference>
<dbReference type="PANTHER" id="PTHR19879:SF9">
    <property type="entry name" value="TRANSCRIPTION INITIATION FACTOR TFIID SUBUNIT 5"/>
    <property type="match status" value="1"/>
</dbReference>
<proteinExistence type="predicted"/>
<dbReference type="InterPro" id="IPR001680">
    <property type="entry name" value="WD40_rpt"/>
</dbReference>
<feature type="compositionally biased region" description="Low complexity" evidence="2">
    <location>
        <begin position="631"/>
        <end position="644"/>
    </location>
</feature>
<protein>
    <submittedName>
        <fullName evidence="3">Quinon protein alcohol dehydrogenase-like superfamily</fullName>
    </submittedName>
</protein>
<dbReference type="Proteomes" id="UP000714275">
    <property type="component" value="Unassembled WGS sequence"/>
</dbReference>
<feature type="region of interest" description="Disordered" evidence="2">
    <location>
        <begin position="610"/>
        <end position="667"/>
    </location>
</feature>
<feature type="region of interest" description="Disordered" evidence="2">
    <location>
        <begin position="395"/>
        <end position="426"/>
    </location>
</feature>
<dbReference type="InterPro" id="IPR015943">
    <property type="entry name" value="WD40/YVTN_repeat-like_dom_sf"/>
</dbReference>
<feature type="repeat" description="WD" evidence="1">
    <location>
        <begin position="132"/>
        <end position="163"/>
    </location>
</feature>
<keyword evidence="1" id="KW-0853">WD repeat</keyword>
<feature type="repeat" description="WD" evidence="1">
    <location>
        <begin position="174"/>
        <end position="215"/>
    </location>
</feature>
<organism evidence="3 4">
    <name type="scientific">Suillus placidus</name>
    <dbReference type="NCBI Taxonomy" id="48579"/>
    <lineage>
        <taxon>Eukaryota</taxon>
        <taxon>Fungi</taxon>
        <taxon>Dikarya</taxon>
        <taxon>Basidiomycota</taxon>
        <taxon>Agaricomycotina</taxon>
        <taxon>Agaricomycetes</taxon>
        <taxon>Agaricomycetidae</taxon>
        <taxon>Boletales</taxon>
        <taxon>Suillineae</taxon>
        <taxon>Suillaceae</taxon>
        <taxon>Suillus</taxon>
    </lineage>
</organism>
<evidence type="ECO:0000256" key="1">
    <source>
        <dbReference type="PROSITE-ProRule" id="PRU00221"/>
    </source>
</evidence>
<dbReference type="CDD" id="cd00200">
    <property type="entry name" value="WD40"/>
    <property type="match status" value="1"/>
</dbReference>
<evidence type="ECO:0000313" key="3">
    <source>
        <dbReference type="EMBL" id="KAG1780633.1"/>
    </source>
</evidence>
<dbReference type="Gene3D" id="2.130.10.10">
    <property type="entry name" value="YVTN repeat-like/Quinoprotein amine dehydrogenase"/>
    <property type="match status" value="2"/>
</dbReference>
<keyword evidence="4" id="KW-1185">Reference proteome</keyword>
<dbReference type="OrthoDB" id="10251741at2759"/>
<dbReference type="AlphaFoldDB" id="A0A9P7D694"/>
<feature type="compositionally biased region" description="Polar residues" evidence="2">
    <location>
        <begin position="395"/>
        <end position="411"/>
    </location>
</feature>
<dbReference type="SUPFAM" id="SSF50998">
    <property type="entry name" value="Quinoprotein alcohol dehydrogenase-like"/>
    <property type="match status" value="1"/>
</dbReference>
<gene>
    <name evidence="3" type="ORF">EV702DRAFT_1194107</name>
</gene>
<feature type="repeat" description="WD" evidence="1">
    <location>
        <begin position="354"/>
        <end position="375"/>
    </location>
</feature>
<feature type="repeat" description="WD" evidence="1">
    <location>
        <begin position="217"/>
        <end position="258"/>
    </location>
</feature>
<comment type="caution">
    <text evidence="3">The sequence shown here is derived from an EMBL/GenBank/DDBJ whole genome shotgun (WGS) entry which is preliminary data.</text>
</comment>
<dbReference type="EMBL" id="JABBWD010000008">
    <property type="protein sequence ID" value="KAG1780633.1"/>
    <property type="molecule type" value="Genomic_DNA"/>
</dbReference>
<evidence type="ECO:0000313" key="4">
    <source>
        <dbReference type="Proteomes" id="UP000714275"/>
    </source>
</evidence>
<dbReference type="SMART" id="SM00320">
    <property type="entry name" value="WD40"/>
    <property type="match status" value="7"/>
</dbReference>
<dbReference type="PANTHER" id="PTHR19879">
    <property type="entry name" value="TRANSCRIPTION INITIATION FACTOR TFIID"/>
    <property type="match status" value="1"/>
</dbReference>
<accession>A0A9P7D694</accession>
<dbReference type="PROSITE" id="PS50294">
    <property type="entry name" value="WD_REPEATS_REGION"/>
    <property type="match status" value="2"/>
</dbReference>
<feature type="repeat" description="WD" evidence="1">
    <location>
        <begin position="89"/>
        <end position="130"/>
    </location>
</feature>
<sequence length="721" mass="78474">MKIIWGPCKSLPPAQQDQQTLDKMVSTGQLFTTIIDDELCQDQIDLPDALRYRAMTVASGSESSVKPTLDRVSTPAQPKRPALTPKYEFEGHEATTWSFGFLHDSVHIVSGSEDGTMRKWNCDTGLVVGEPWKGNGGGIYSLALSPDGKTIACGREDGSVQRWTTDGEMIEGVWMGHSNRVRSLSWSPSGDHLASGSGDGTILIRKAESGEVVVGPINTEQIGVWSLAYSPSGERIASGGWNKSICIWNPKTGKLVVGPIEDVGNSTVTSLAWSSDSSKLYSASDKFSRVFDSTSGKLIHRFQHEDPLYAVALLPQTNVLACVGYDGVAQLWDTESLQPLCHSLHQEHEWLYWVSFSRDGRYLACGGRDGTIILWMIKDIAPALAVPITQQVGRQAPQQQLRPESPSSSFLNADATGGDDIVEAHDDPYHNFFESSQTSLTSPSSGPHIPQLSSIRRFWNIVSRHRPLTDESVPQEYPKRSLFARRAHSKLPPEPATVTPSQPSLDGKVQAGQGGEEGSKDDFLANPQPELGAGKDNQEEDSLTDAQSPPPTATTSHAKLDSDNRKLWKQLFRARRKNSASADTVPAKTRPEIVEVYAVRSFQRYVAWTPERKSKSPTAMRSALPSAIHASGSPPGDPSSQGSPTLLHAASGQRKPSSPAIVGHKTQYSQAVRGSSFHVSPSNFGTAHHASHITDSDSIHGSCNKLLDKLCFPCGHYHEDF</sequence>
<feature type="region of interest" description="Disordered" evidence="2">
    <location>
        <begin position="484"/>
        <end position="564"/>
    </location>
</feature>
<dbReference type="PROSITE" id="PS50082">
    <property type="entry name" value="WD_REPEATS_2"/>
    <property type="match status" value="6"/>
</dbReference>
<dbReference type="InterPro" id="IPR011047">
    <property type="entry name" value="Quinoprotein_ADH-like_sf"/>
</dbReference>
<evidence type="ECO:0000256" key="2">
    <source>
        <dbReference type="SAM" id="MobiDB-lite"/>
    </source>
</evidence>
<name>A0A9P7D694_9AGAM</name>
<dbReference type="Pfam" id="PF00400">
    <property type="entry name" value="WD40"/>
    <property type="match status" value="7"/>
</dbReference>
<feature type="repeat" description="WD" evidence="1">
    <location>
        <begin position="301"/>
        <end position="336"/>
    </location>
</feature>